<dbReference type="InterPro" id="IPR035924">
    <property type="entry name" value="FlaG-like_sf"/>
</dbReference>
<evidence type="ECO:0000313" key="2">
    <source>
        <dbReference type="EMBL" id="ABC31513.1"/>
    </source>
</evidence>
<dbReference type="Pfam" id="PF03646">
    <property type="entry name" value="FlaG"/>
    <property type="match status" value="1"/>
</dbReference>
<dbReference type="PANTHER" id="PTHR37166:SF1">
    <property type="entry name" value="PROTEIN FLAG"/>
    <property type="match status" value="1"/>
</dbReference>
<feature type="compositionally biased region" description="Low complexity" evidence="1">
    <location>
        <begin position="48"/>
        <end position="57"/>
    </location>
</feature>
<keyword evidence="2" id="KW-0966">Cell projection</keyword>
<dbReference type="Proteomes" id="UP000000238">
    <property type="component" value="Chromosome"/>
</dbReference>
<keyword evidence="2" id="KW-0282">Flagellum</keyword>
<evidence type="ECO:0000313" key="3">
    <source>
        <dbReference type="Proteomes" id="UP000000238"/>
    </source>
</evidence>
<dbReference type="InterPro" id="IPR005186">
    <property type="entry name" value="FlaG"/>
</dbReference>
<dbReference type="SUPFAM" id="SSF160214">
    <property type="entry name" value="FlaG-like"/>
    <property type="match status" value="1"/>
</dbReference>
<dbReference type="PANTHER" id="PTHR37166">
    <property type="entry name" value="PROTEIN FLAG"/>
    <property type="match status" value="1"/>
</dbReference>
<feature type="region of interest" description="Disordered" evidence="1">
    <location>
        <begin position="1"/>
        <end position="71"/>
    </location>
</feature>
<evidence type="ECO:0000256" key="1">
    <source>
        <dbReference type="SAM" id="MobiDB-lite"/>
    </source>
</evidence>
<keyword evidence="2" id="KW-0969">Cilium</keyword>
<dbReference type="Gene3D" id="3.30.160.170">
    <property type="entry name" value="FlaG-like"/>
    <property type="match status" value="1"/>
</dbReference>
<keyword evidence="3" id="KW-1185">Reference proteome</keyword>
<dbReference type="RefSeq" id="WP_011398578.1">
    <property type="nucleotide sequence ID" value="NC_007645.1"/>
</dbReference>
<dbReference type="eggNOG" id="COG1334">
    <property type="taxonomic scope" value="Bacteria"/>
</dbReference>
<proteinExistence type="predicted"/>
<dbReference type="HOGENOM" id="CLU_120910_4_0_6"/>
<organism evidence="2 3">
    <name type="scientific">Hahella chejuensis (strain KCTC 2396)</name>
    <dbReference type="NCBI Taxonomy" id="349521"/>
    <lineage>
        <taxon>Bacteria</taxon>
        <taxon>Pseudomonadati</taxon>
        <taxon>Pseudomonadota</taxon>
        <taxon>Gammaproteobacteria</taxon>
        <taxon>Oceanospirillales</taxon>
        <taxon>Hahellaceae</taxon>
        <taxon>Hahella</taxon>
    </lineage>
</organism>
<protein>
    <submittedName>
        <fullName evidence="2">Uncharacterized flagellar protein FlaG</fullName>
    </submittedName>
</protein>
<reference evidence="2 3" key="1">
    <citation type="journal article" date="2005" name="Nucleic Acids Res.">
        <title>Genomic blueprint of Hahella chejuensis, a marine microbe producing an algicidal agent.</title>
        <authorList>
            <person name="Jeong H."/>
            <person name="Yim J.H."/>
            <person name="Lee C."/>
            <person name="Choi S.-H."/>
            <person name="Park Y.K."/>
            <person name="Yoon S.H."/>
            <person name="Hur C.-G."/>
            <person name="Kang H.-Y."/>
            <person name="Kim D."/>
            <person name="Lee H.H."/>
            <person name="Park K.H."/>
            <person name="Park S.-H."/>
            <person name="Park H.-S."/>
            <person name="Lee H.K."/>
            <person name="Oh T.K."/>
            <person name="Kim J.F."/>
        </authorList>
    </citation>
    <scope>NUCLEOTIDE SEQUENCE [LARGE SCALE GENOMIC DNA]</scope>
    <source>
        <strain evidence="2 3">KCTC 2396</strain>
    </source>
</reference>
<accession>Q2SCW1</accession>
<name>Q2SCW1_HAHCH</name>
<dbReference type="AlphaFoldDB" id="Q2SCW1"/>
<dbReference type="KEGG" id="hch:HCH_04819"/>
<dbReference type="STRING" id="349521.HCH_04819"/>
<dbReference type="EMBL" id="CP000155">
    <property type="protein sequence ID" value="ABC31513.1"/>
    <property type="molecule type" value="Genomic_DNA"/>
</dbReference>
<gene>
    <name evidence="2" type="ordered locus">HCH_04819</name>
</gene>
<sequence length="148" mass="16173">MNDVKTNELSMSAVTKPVSLPAAQSATSSPPIEPKVKSGVATSTPDTQAAKQSAAAQPSNDIADKQKQQLVREQSQELREAVTKLNEYVQSVQRDLQFELDEDSGRTVITVLDRTTKEVVRQIPDDLALKLARNLQQDEPVNLFSAKA</sequence>